<dbReference type="EC" id="2.7.13.3" evidence="3"/>
<proteinExistence type="predicted"/>
<dbReference type="InterPro" id="IPR004358">
    <property type="entry name" value="Sig_transdc_His_kin-like_C"/>
</dbReference>
<evidence type="ECO:0000256" key="6">
    <source>
        <dbReference type="ARBA" id="ARBA00022777"/>
    </source>
</evidence>
<keyword evidence="8" id="KW-0472">Membrane</keyword>
<dbReference type="PRINTS" id="PR00344">
    <property type="entry name" value="BCTRLSENSOR"/>
</dbReference>
<sequence>MRREGSVGRLLTRAFGGLVALVVGCGAVELGAVLVEHHAERELAAEVQPLRLANAELRTVLTDAQAGLRGYALTGDGRMLDAYELARSEYGVASDELPDDQGHEQIARADAWWAVAEQQRQAAPGSAEAIAYAEREATLFRAFAAANDAVRDAAEERAVDLRDRADGLRWLTVMVILLLTVVIAIAAALTAIRTRRQIVEPLTEVVAGEGRQGPAEIRAIADALDAAEARTEEMRRAEELVSARLREIETVKSDFMSTVSHELRTPLTSISGYVELMRDAEPGQLSASQERMLEVIARNARRLRDLIEDILTLSRIESGDFRTLRGPLDLAEVVLRGVAAVEPIAAKSSVRLQVDVQGPVPVRGDRAQLDRVLDNLLSNAVKFTPSEGVVTVTAERRGDNAVLVVADTGMGIPEADQEALFGRFFRAGNAIRQAVPGTGLGLAIVHTILGNHDGTIEVRSTENVGTTVTVTIPAIDAMTEMSAMSGAGEG</sequence>
<keyword evidence="7" id="KW-0902">Two-component regulatory system</keyword>
<dbReference type="InterPro" id="IPR050736">
    <property type="entry name" value="Sensor_HK_Regulatory"/>
</dbReference>
<evidence type="ECO:0000313" key="11">
    <source>
        <dbReference type="Proteomes" id="UP000609879"/>
    </source>
</evidence>
<keyword evidence="4" id="KW-0597">Phosphoprotein</keyword>
<dbReference type="Gene3D" id="1.10.287.130">
    <property type="match status" value="1"/>
</dbReference>
<evidence type="ECO:0000256" key="3">
    <source>
        <dbReference type="ARBA" id="ARBA00012438"/>
    </source>
</evidence>
<dbReference type="InterPro" id="IPR003594">
    <property type="entry name" value="HATPase_dom"/>
</dbReference>
<evidence type="ECO:0000256" key="4">
    <source>
        <dbReference type="ARBA" id="ARBA00022553"/>
    </source>
</evidence>
<protein>
    <recommendedName>
        <fullName evidence="3">histidine kinase</fullName>
        <ecNumber evidence="3">2.7.13.3</ecNumber>
    </recommendedName>
</protein>
<keyword evidence="8" id="KW-0812">Transmembrane</keyword>
<keyword evidence="5" id="KW-0808">Transferase</keyword>
<dbReference type="EMBL" id="BOMI01000089">
    <property type="protein sequence ID" value="GID75999.1"/>
    <property type="molecule type" value="Genomic_DNA"/>
</dbReference>
<comment type="caution">
    <text evidence="10">The sequence shown here is derived from an EMBL/GenBank/DDBJ whole genome shotgun (WGS) entry which is preliminary data.</text>
</comment>
<dbReference type="InterPro" id="IPR036097">
    <property type="entry name" value="HisK_dim/P_sf"/>
</dbReference>
<evidence type="ECO:0000313" key="10">
    <source>
        <dbReference type="EMBL" id="GID75999.1"/>
    </source>
</evidence>
<reference evidence="10 11" key="1">
    <citation type="submission" date="2021-01" db="EMBL/GenBank/DDBJ databases">
        <title>Whole genome shotgun sequence of Actinoplanes deccanensis NBRC 13994.</title>
        <authorList>
            <person name="Komaki H."/>
            <person name="Tamura T."/>
        </authorList>
    </citation>
    <scope>NUCLEOTIDE SEQUENCE [LARGE SCALE GENOMIC DNA]</scope>
    <source>
        <strain evidence="10 11">NBRC 13994</strain>
    </source>
</reference>
<dbReference type="PANTHER" id="PTHR43711:SF1">
    <property type="entry name" value="HISTIDINE KINASE 1"/>
    <property type="match status" value="1"/>
</dbReference>
<evidence type="ECO:0000256" key="1">
    <source>
        <dbReference type="ARBA" id="ARBA00000085"/>
    </source>
</evidence>
<dbReference type="InterPro" id="IPR003661">
    <property type="entry name" value="HisK_dim/P_dom"/>
</dbReference>
<keyword evidence="6" id="KW-0418">Kinase</keyword>
<comment type="subcellular location">
    <subcellularLocation>
        <location evidence="2">Cell membrane</location>
    </subcellularLocation>
</comment>
<evidence type="ECO:0000256" key="5">
    <source>
        <dbReference type="ARBA" id="ARBA00022679"/>
    </source>
</evidence>
<dbReference type="InterPro" id="IPR036890">
    <property type="entry name" value="HATPase_C_sf"/>
</dbReference>
<dbReference type="CDD" id="cd00082">
    <property type="entry name" value="HisKA"/>
    <property type="match status" value="1"/>
</dbReference>
<dbReference type="RefSeq" id="WP_203767620.1">
    <property type="nucleotide sequence ID" value="NZ_BAAABO010000007.1"/>
</dbReference>
<dbReference type="SUPFAM" id="SSF47384">
    <property type="entry name" value="Homodimeric domain of signal transducing histidine kinase"/>
    <property type="match status" value="1"/>
</dbReference>
<dbReference type="PROSITE" id="PS50109">
    <property type="entry name" value="HIS_KIN"/>
    <property type="match status" value="1"/>
</dbReference>
<evidence type="ECO:0000256" key="8">
    <source>
        <dbReference type="SAM" id="Phobius"/>
    </source>
</evidence>
<dbReference type="SMART" id="SM00387">
    <property type="entry name" value="HATPase_c"/>
    <property type="match status" value="1"/>
</dbReference>
<keyword evidence="11" id="KW-1185">Reference proteome</keyword>
<keyword evidence="8" id="KW-1133">Transmembrane helix</keyword>
<dbReference type="Pfam" id="PF02518">
    <property type="entry name" value="HATPase_c"/>
    <property type="match status" value="1"/>
</dbReference>
<evidence type="ECO:0000256" key="7">
    <source>
        <dbReference type="ARBA" id="ARBA00023012"/>
    </source>
</evidence>
<dbReference type="SUPFAM" id="SSF55874">
    <property type="entry name" value="ATPase domain of HSP90 chaperone/DNA topoisomerase II/histidine kinase"/>
    <property type="match status" value="1"/>
</dbReference>
<dbReference type="SMART" id="SM00388">
    <property type="entry name" value="HisKA"/>
    <property type="match status" value="1"/>
</dbReference>
<feature type="transmembrane region" description="Helical" evidence="8">
    <location>
        <begin position="170"/>
        <end position="192"/>
    </location>
</feature>
<dbReference type="Proteomes" id="UP000609879">
    <property type="component" value="Unassembled WGS sequence"/>
</dbReference>
<dbReference type="PANTHER" id="PTHR43711">
    <property type="entry name" value="TWO-COMPONENT HISTIDINE KINASE"/>
    <property type="match status" value="1"/>
</dbReference>
<dbReference type="Pfam" id="PF00512">
    <property type="entry name" value="HisKA"/>
    <property type="match status" value="1"/>
</dbReference>
<comment type="catalytic activity">
    <reaction evidence="1">
        <text>ATP + protein L-histidine = ADP + protein N-phospho-L-histidine.</text>
        <dbReference type="EC" id="2.7.13.3"/>
    </reaction>
</comment>
<name>A0ABQ3Y7P4_9ACTN</name>
<feature type="domain" description="Histidine kinase" evidence="9">
    <location>
        <begin position="258"/>
        <end position="476"/>
    </location>
</feature>
<accession>A0ABQ3Y7P4</accession>
<organism evidence="10 11">
    <name type="scientific">Paractinoplanes deccanensis</name>
    <dbReference type="NCBI Taxonomy" id="113561"/>
    <lineage>
        <taxon>Bacteria</taxon>
        <taxon>Bacillati</taxon>
        <taxon>Actinomycetota</taxon>
        <taxon>Actinomycetes</taxon>
        <taxon>Micromonosporales</taxon>
        <taxon>Micromonosporaceae</taxon>
        <taxon>Paractinoplanes</taxon>
    </lineage>
</organism>
<evidence type="ECO:0000259" key="9">
    <source>
        <dbReference type="PROSITE" id="PS50109"/>
    </source>
</evidence>
<dbReference type="InterPro" id="IPR005467">
    <property type="entry name" value="His_kinase_dom"/>
</dbReference>
<dbReference type="Gene3D" id="3.30.565.10">
    <property type="entry name" value="Histidine kinase-like ATPase, C-terminal domain"/>
    <property type="match status" value="1"/>
</dbReference>
<dbReference type="PROSITE" id="PS51257">
    <property type="entry name" value="PROKAR_LIPOPROTEIN"/>
    <property type="match status" value="1"/>
</dbReference>
<evidence type="ECO:0000256" key="2">
    <source>
        <dbReference type="ARBA" id="ARBA00004236"/>
    </source>
</evidence>
<gene>
    <name evidence="10" type="ORF">Ade02nite_46400</name>
</gene>